<protein>
    <submittedName>
        <fullName evidence="2">Uncharacterized protein</fullName>
    </submittedName>
</protein>
<sequence>MDSGSRSRSRTREGLVSTGRGGAGNMVPKGSEALQPGDEHRGREVNSTSERITHSGRGGAGNIRSPSRDPEVRKHEAEETAADAAVVHDHAAHDTGVHSSGRGGWGNISRSKSPAPNRVPMVSSGRGGAGNVHAPGELPDGHAIAEEDASIIASHKAAEHGAIHSTGRGGDGNIIPGTPTVPESEHAEQLHAVEELEHNPHSTGRGGAGNIVGDEERGRTDHHHGGLLGKIGDFVKSASKSRERSVDKH</sequence>
<dbReference type="EMBL" id="KV417275">
    <property type="protein sequence ID" value="KZO98687.1"/>
    <property type="molecule type" value="Genomic_DNA"/>
</dbReference>
<dbReference type="PANTHER" id="PTHR34693:SF1">
    <property type="entry name" value="PROTEIN PAR32"/>
    <property type="match status" value="1"/>
</dbReference>
<evidence type="ECO:0000313" key="3">
    <source>
        <dbReference type="Proteomes" id="UP000076738"/>
    </source>
</evidence>
<dbReference type="InterPro" id="IPR022024">
    <property type="entry name" value="DUF3602"/>
</dbReference>
<dbReference type="InterPro" id="IPR053203">
    <property type="entry name" value="Cisplatin_resist-associated"/>
</dbReference>
<name>A0A167PDX0_CALVF</name>
<keyword evidence="3" id="KW-1185">Reference proteome</keyword>
<dbReference type="OrthoDB" id="2537432at2759"/>
<gene>
    <name evidence="2" type="ORF">CALVIDRAFT_478337</name>
</gene>
<feature type="region of interest" description="Disordered" evidence="1">
    <location>
        <begin position="199"/>
        <end position="249"/>
    </location>
</feature>
<dbReference type="PANTHER" id="PTHR34693">
    <property type="entry name" value="PROTEIN PAR32"/>
    <property type="match status" value="1"/>
</dbReference>
<dbReference type="AlphaFoldDB" id="A0A167PDX0"/>
<dbReference type="Proteomes" id="UP000076738">
    <property type="component" value="Unassembled WGS sequence"/>
</dbReference>
<organism evidence="2 3">
    <name type="scientific">Calocera viscosa (strain TUFC12733)</name>
    <dbReference type="NCBI Taxonomy" id="1330018"/>
    <lineage>
        <taxon>Eukaryota</taxon>
        <taxon>Fungi</taxon>
        <taxon>Dikarya</taxon>
        <taxon>Basidiomycota</taxon>
        <taxon>Agaricomycotina</taxon>
        <taxon>Dacrymycetes</taxon>
        <taxon>Dacrymycetales</taxon>
        <taxon>Dacrymycetaceae</taxon>
        <taxon>Calocera</taxon>
    </lineage>
</organism>
<feature type="region of interest" description="Disordered" evidence="1">
    <location>
        <begin position="1"/>
        <end position="119"/>
    </location>
</feature>
<proteinExistence type="predicted"/>
<feature type="compositionally biased region" description="Basic and acidic residues" evidence="1">
    <location>
        <begin position="66"/>
        <end position="78"/>
    </location>
</feature>
<accession>A0A167PDX0</accession>
<evidence type="ECO:0000256" key="1">
    <source>
        <dbReference type="SAM" id="MobiDB-lite"/>
    </source>
</evidence>
<reference evidence="2 3" key="1">
    <citation type="journal article" date="2016" name="Mol. Biol. Evol.">
        <title>Comparative Genomics of Early-Diverging Mushroom-Forming Fungi Provides Insights into the Origins of Lignocellulose Decay Capabilities.</title>
        <authorList>
            <person name="Nagy L.G."/>
            <person name="Riley R."/>
            <person name="Tritt A."/>
            <person name="Adam C."/>
            <person name="Daum C."/>
            <person name="Floudas D."/>
            <person name="Sun H."/>
            <person name="Yadav J.S."/>
            <person name="Pangilinan J."/>
            <person name="Larsson K.H."/>
            <person name="Matsuura K."/>
            <person name="Barry K."/>
            <person name="Labutti K."/>
            <person name="Kuo R."/>
            <person name="Ohm R.A."/>
            <person name="Bhattacharya S.S."/>
            <person name="Shirouzu T."/>
            <person name="Yoshinaga Y."/>
            <person name="Martin F.M."/>
            <person name="Grigoriev I.V."/>
            <person name="Hibbett D.S."/>
        </authorList>
    </citation>
    <scope>NUCLEOTIDE SEQUENCE [LARGE SCALE GENOMIC DNA]</scope>
    <source>
        <strain evidence="2 3">TUFC12733</strain>
    </source>
</reference>
<dbReference type="STRING" id="1330018.A0A167PDX0"/>
<feature type="compositionally biased region" description="Basic and acidic residues" evidence="1">
    <location>
        <begin position="86"/>
        <end position="96"/>
    </location>
</feature>
<evidence type="ECO:0000313" key="2">
    <source>
        <dbReference type="EMBL" id="KZO98687.1"/>
    </source>
</evidence>
<feature type="compositionally biased region" description="Basic and acidic residues" evidence="1">
    <location>
        <begin position="240"/>
        <end position="249"/>
    </location>
</feature>
<dbReference type="Pfam" id="PF12223">
    <property type="entry name" value="DUF3602"/>
    <property type="match status" value="2"/>
</dbReference>